<organism evidence="1 2">
    <name type="scientific">Phoxinus phoxinus</name>
    <name type="common">Eurasian minnow</name>
    <dbReference type="NCBI Taxonomy" id="58324"/>
    <lineage>
        <taxon>Eukaryota</taxon>
        <taxon>Metazoa</taxon>
        <taxon>Chordata</taxon>
        <taxon>Craniata</taxon>
        <taxon>Vertebrata</taxon>
        <taxon>Euteleostomi</taxon>
        <taxon>Actinopterygii</taxon>
        <taxon>Neopterygii</taxon>
        <taxon>Teleostei</taxon>
        <taxon>Ostariophysi</taxon>
        <taxon>Cypriniformes</taxon>
        <taxon>Leuciscidae</taxon>
        <taxon>Phoxininae</taxon>
        <taxon>Phoxinus</taxon>
    </lineage>
</organism>
<reference evidence="1 2" key="1">
    <citation type="submission" date="2024-02" db="EMBL/GenBank/DDBJ databases">
        <title>Chromosome-level genome assembly of the Eurasian Minnow (Phoxinus phoxinus).</title>
        <authorList>
            <person name="Oriowo T.O."/>
            <person name="Martin S."/>
            <person name="Stange M."/>
            <person name="Chrysostomakis Y."/>
            <person name="Brown T."/>
            <person name="Winkler S."/>
            <person name="Kukowka S."/>
            <person name="Myers E.W."/>
            <person name="Bohne A."/>
        </authorList>
    </citation>
    <scope>NUCLEOTIDE SEQUENCE [LARGE SCALE GENOMIC DNA]</scope>
    <source>
        <strain evidence="1">ZFMK-TIS-60720</strain>
        <tissue evidence="1">Whole Organism</tissue>
    </source>
</reference>
<dbReference type="EMBL" id="JAYKXH010000011">
    <property type="protein sequence ID" value="KAK7153345.1"/>
    <property type="molecule type" value="Genomic_DNA"/>
</dbReference>
<sequence>MVARISGAVNTERWIKPLLTLSSVCSLELIILPFHSDTSLKRCNTVAALSPVVKQMLPSVFTHLCTLHAMPSPQKHWCHAK</sequence>
<name>A0AAN9CXN8_9TELE</name>
<dbReference type="Proteomes" id="UP001364617">
    <property type="component" value="Unassembled WGS sequence"/>
</dbReference>
<evidence type="ECO:0000313" key="1">
    <source>
        <dbReference type="EMBL" id="KAK7153345.1"/>
    </source>
</evidence>
<gene>
    <name evidence="1" type="ORF">R3I93_011296</name>
</gene>
<evidence type="ECO:0000313" key="2">
    <source>
        <dbReference type="Proteomes" id="UP001364617"/>
    </source>
</evidence>
<protein>
    <submittedName>
        <fullName evidence="1">Uncharacterized protein</fullName>
    </submittedName>
</protein>
<comment type="caution">
    <text evidence="1">The sequence shown here is derived from an EMBL/GenBank/DDBJ whole genome shotgun (WGS) entry which is preliminary data.</text>
</comment>
<accession>A0AAN9CXN8</accession>
<proteinExistence type="predicted"/>
<keyword evidence="2" id="KW-1185">Reference proteome</keyword>
<dbReference type="AlphaFoldDB" id="A0AAN9CXN8"/>